<accession>A0A5C8Z9M2</accession>
<keyword evidence="2 9" id="KW-0813">Transport</keyword>
<dbReference type="AlphaFoldDB" id="A0A5C8Z9M2"/>
<comment type="similarity">
    <text evidence="9">Belongs to the TatA/E family.</text>
</comment>
<keyword evidence="5 9" id="KW-0653">Protein transport</keyword>
<dbReference type="GO" id="GO:0043953">
    <property type="term" value="P:protein transport by the Tat complex"/>
    <property type="evidence" value="ECO:0007669"/>
    <property type="project" value="UniProtKB-UniRule"/>
</dbReference>
<reference evidence="11 12" key="1">
    <citation type="submission" date="2019-07" db="EMBL/GenBank/DDBJ databases">
        <title>Reinekea sp. strain SSH23 genome sequencing and assembly.</title>
        <authorList>
            <person name="Kim I."/>
        </authorList>
    </citation>
    <scope>NUCLEOTIDE SEQUENCE [LARGE SCALE GENOMIC DNA]</scope>
    <source>
        <strain evidence="11 12">SSH23</strain>
    </source>
</reference>
<dbReference type="Proteomes" id="UP000321764">
    <property type="component" value="Unassembled WGS sequence"/>
</dbReference>
<comment type="subcellular location">
    <subcellularLocation>
        <location evidence="1 9">Cell membrane</location>
        <topology evidence="1 9">Single-pass membrane protein</topology>
    </subcellularLocation>
</comment>
<dbReference type="Pfam" id="PF02416">
    <property type="entry name" value="TatA_B_E"/>
    <property type="match status" value="1"/>
</dbReference>
<protein>
    <recommendedName>
        <fullName evidence="9">Sec-independent protein translocase protein TatA</fullName>
    </recommendedName>
</protein>
<dbReference type="RefSeq" id="WP_147714194.1">
    <property type="nucleotide sequence ID" value="NZ_VKAD01000001.1"/>
</dbReference>
<comment type="function">
    <text evidence="9">Part of the twin-arginine translocation (Tat) system that transports large folded proteins containing a characteristic twin-arginine motif in their signal peptide across membranes. TatA could form the protein-conducting channel of the Tat system.</text>
</comment>
<sequence>MGLGGISPIQLLIILAIVILIFGTKRLKSLGGDVGSAIKSFKTAMKEEEKPAEPEPLEKKSKDANFSEVKDQEKQD</sequence>
<name>A0A5C8Z9M2_9GAMM</name>
<dbReference type="Gene3D" id="1.20.5.3310">
    <property type="match status" value="1"/>
</dbReference>
<dbReference type="EMBL" id="VKAD01000001">
    <property type="protein sequence ID" value="TXR54795.1"/>
    <property type="molecule type" value="Genomic_DNA"/>
</dbReference>
<dbReference type="PANTHER" id="PTHR42982:SF1">
    <property type="entry name" value="SEC-INDEPENDENT PROTEIN TRANSLOCASE PROTEIN TATA"/>
    <property type="match status" value="1"/>
</dbReference>
<keyword evidence="7 9" id="KW-0811">Translocation</keyword>
<keyword evidence="12" id="KW-1185">Reference proteome</keyword>
<evidence type="ECO:0000256" key="10">
    <source>
        <dbReference type="SAM" id="MobiDB-lite"/>
    </source>
</evidence>
<keyword evidence="8 9" id="KW-0472">Membrane</keyword>
<evidence type="ECO:0000256" key="8">
    <source>
        <dbReference type="ARBA" id="ARBA00023136"/>
    </source>
</evidence>
<keyword evidence="6 9" id="KW-1133">Transmembrane helix</keyword>
<evidence type="ECO:0000256" key="3">
    <source>
        <dbReference type="ARBA" id="ARBA00022475"/>
    </source>
</evidence>
<evidence type="ECO:0000256" key="4">
    <source>
        <dbReference type="ARBA" id="ARBA00022692"/>
    </source>
</evidence>
<evidence type="ECO:0000313" key="12">
    <source>
        <dbReference type="Proteomes" id="UP000321764"/>
    </source>
</evidence>
<dbReference type="GO" id="GO:0008320">
    <property type="term" value="F:protein transmembrane transporter activity"/>
    <property type="evidence" value="ECO:0007669"/>
    <property type="project" value="UniProtKB-UniRule"/>
</dbReference>
<feature type="region of interest" description="Disordered" evidence="10">
    <location>
        <begin position="44"/>
        <end position="76"/>
    </location>
</feature>
<dbReference type="PANTHER" id="PTHR42982">
    <property type="entry name" value="SEC-INDEPENDENT PROTEIN TRANSLOCASE PROTEIN TATA"/>
    <property type="match status" value="1"/>
</dbReference>
<keyword evidence="3 9" id="KW-1003">Cell membrane</keyword>
<evidence type="ECO:0000256" key="1">
    <source>
        <dbReference type="ARBA" id="ARBA00004162"/>
    </source>
</evidence>
<evidence type="ECO:0000256" key="7">
    <source>
        <dbReference type="ARBA" id="ARBA00023010"/>
    </source>
</evidence>
<keyword evidence="4 9" id="KW-0812">Transmembrane</keyword>
<evidence type="ECO:0000256" key="9">
    <source>
        <dbReference type="HAMAP-Rule" id="MF_00236"/>
    </source>
</evidence>
<dbReference type="InterPro" id="IPR003369">
    <property type="entry name" value="TatA/B/E"/>
</dbReference>
<feature type="transmembrane region" description="Helical" evidence="9">
    <location>
        <begin position="6"/>
        <end position="23"/>
    </location>
</feature>
<evidence type="ECO:0000256" key="6">
    <source>
        <dbReference type="ARBA" id="ARBA00022989"/>
    </source>
</evidence>
<comment type="subunit">
    <text evidence="9">The Tat system comprises two distinct complexes: a TatABC complex, containing multiple copies of TatA, TatB and TatC subunits, and a separate TatA complex, containing only TatA subunits. Substrates initially bind to the TatABC complex, which probably triggers association of the separate TatA complex to form the active translocon.</text>
</comment>
<gene>
    <name evidence="9 11" type="primary">tatA</name>
    <name evidence="11" type="ORF">FME95_09745</name>
</gene>
<evidence type="ECO:0000313" key="11">
    <source>
        <dbReference type="EMBL" id="TXR54795.1"/>
    </source>
</evidence>
<comment type="caution">
    <text evidence="11">The sequence shown here is derived from an EMBL/GenBank/DDBJ whole genome shotgun (WGS) entry which is preliminary data.</text>
</comment>
<dbReference type="NCBIfam" id="TIGR01411">
    <property type="entry name" value="tatAE"/>
    <property type="match status" value="1"/>
</dbReference>
<dbReference type="HAMAP" id="MF_00236">
    <property type="entry name" value="TatA_E"/>
    <property type="match status" value="1"/>
</dbReference>
<dbReference type="InterPro" id="IPR006312">
    <property type="entry name" value="TatA/E"/>
</dbReference>
<organism evidence="11 12">
    <name type="scientific">Reinekea thalattae</name>
    <dbReference type="NCBI Taxonomy" id="2593301"/>
    <lineage>
        <taxon>Bacteria</taxon>
        <taxon>Pseudomonadati</taxon>
        <taxon>Pseudomonadota</taxon>
        <taxon>Gammaproteobacteria</taxon>
        <taxon>Oceanospirillales</taxon>
        <taxon>Saccharospirillaceae</taxon>
        <taxon>Reinekea</taxon>
    </lineage>
</organism>
<evidence type="ECO:0000256" key="5">
    <source>
        <dbReference type="ARBA" id="ARBA00022927"/>
    </source>
</evidence>
<evidence type="ECO:0000256" key="2">
    <source>
        <dbReference type="ARBA" id="ARBA00022448"/>
    </source>
</evidence>
<proteinExistence type="inferred from homology"/>
<dbReference type="GO" id="GO:0033281">
    <property type="term" value="C:TAT protein transport complex"/>
    <property type="evidence" value="ECO:0007669"/>
    <property type="project" value="UniProtKB-UniRule"/>
</dbReference>